<feature type="domain" description="Major facilitator superfamily (MFS) profile" evidence="10">
    <location>
        <begin position="48"/>
        <end position="484"/>
    </location>
</feature>
<dbReference type="GO" id="GO:0022857">
    <property type="term" value="F:transmembrane transporter activity"/>
    <property type="evidence" value="ECO:0007669"/>
    <property type="project" value="InterPro"/>
</dbReference>
<evidence type="ECO:0000259" key="10">
    <source>
        <dbReference type="PROSITE" id="PS50850"/>
    </source>
</evidence>
<evidence type="ECO:0000256" key="6">
    <source>
        <dbReference type="ARBA" id="ARBA00023136"/>
    </source>
</evidence>
<comment type="caution">
    <text evidence="11">The sequence shown here is derived from an EMBL/GenBank/DDBJ whole genome shotgun (WGS) entry which is preliminary data.</text>
</comment>
<evidence type="ECO:0000256" key="2">
    <source>
        <dbReference type="ARBA" id="ARBA00010992"/>
    </source>
</evidence>
<keyword evidence="12" id="KW-1185">Reference proteome</keyword>
<evidence type="ECO:0000313" key="12">
    <source>
        <dbReference type="Proteomes" id="UP001314263"/>
    </source>
</evidence>
<keyword evidence="5 9" id="KW-1133">Transmembrane helix</keyword>
<feature type="transmembrane region" description="Helical" evidence="9">
    <location>
        <begin position="124"/>
        <end position="147"/>
    </location>
</feature>
<dbReference type="PRINTS" id="PR00171">
    <property type="entry name" value="SUGRTRNSPORT"/>
</dbReference>
<feature type="transmembrane region" description="Helical" evidence="9">
    <location>
        <begin position="363"/>
        <end position="386"/>
    </location>
</feature>
<keyword evidence="4 9" id="KW-0812">Transmembrane</keyword>
<sequence>MIRSPVLHATSRQAGTDTETRRQSRGQNDLENGAGPDPPVDKLMTFLLFIFPALGGLLFGYDIGATSGALVSLKSATSSGTSWYDLTSFQSGLIVSASLFGALAGSSAAFVVGDKLGRRKELILAAVLYGGASVTMGGATGLCILVLGRALYGLGIGFAMHAAPAYIAEAAPAKVRGLLISLKEVLIVVGILLGYLASYEFVDTVGGWRIMYGASAVPALLLLAGMVWLPDSPRWLLLSGASKARAEQDLVRARGSRADPAAVQRELAGIENSVREAKAMESPGFVGLFKGRYLKPLTVGTSLMLFQQITGQPSVLYYAADIFSKAGFSAGKDSTGVSVILGFFKLVMTGVAVLTVEDLGRRPLLLIGVSSMVVSLLALGGSQLVLTGQAETWTSVAALLLYVGAYQVSFGPISWLIVGEVFPLAVRGQAGALATVTNFGSNFLVSLVLPTVQDTFGAGATYLGFAVIGVAAVATIYAIVPETKGKTLEEIEDLFDLSTDEKSS</sequence>
<evidence type="ECO:0000256" key="7">
    <source>
        <dbReference type="RuleBase" id="RU003346"/>
    </source>
</evidence>
<feature type="transmembrane region" description="Helical" evidence="9">
    <location>
        <begin position="46"/>
        <end position="73"/>
    </location>
</feature>
<evidence type="ECO:0000256" key="9">
    <source>
        <dbReference type="SAM" id="Phobius"/>
    </source>
</evidence>
<name>A0AAV1HX28_9CHLO</name>
<dbReference type="InterPro" id="IPR036259">
    <property type="entry name" value="MFS_trans_sf"/>
</dbReference>
<dbReference type="PANTHER" id="PTHR48023">
    <property type="entry name" value="D-XYLOSE-PROTON SYMPORTER-LIKE 2"/>
    <property type="match status" value="1"/>
</dbReference>
<evidence type="ECO:0000256" key="4">
    <source>
        <dbReference type="ARBA" id="ARBA00022692"/>
    </source>
</evidence>
<dbReference type="AlphaFoldDB" id="A0AAV1HX28"/>
<dbReference type="NCBIfam" id="TIGR00879">
    <property type="entry name" value="SP"/>
    <property type="match status" value="1"/>
</dbReference>
<reference evidence="11 12" key="1">
    <citation type="submission" date="2023-10" db="EMBL/GenBank/DDBJ databases">
        <authorList>
            <person name="Maclean D."/>
            <person name="Macfadyen A."/>
        </authorList>
    </citation>
    <scope>NUCLEOTIDE SEQUENCE [LARGE SCALE GENOMIC DNA]</scope>
</reference>
<dbReference type="PANTHER" id="PTHR48023:SF4">
    <property type="entry name" value="D-XYLOSE-PROTON SYMPORTER-LIKE 2"/>
    <property type="match status" value="1"/>
</dbReference>
<dbReference type="GO" id="GO:1904659">
    <property type="term" value="P:D-glucose transmembrane transport"/>
    <property type="evidence" value="ECO:0007669"/>
    <property type="project" value="TreeGrafter"/>
</dbReference>
<evidence type="ECO:0000256" key="3">
    <source>
        <dbReference type="ARBA" id="ARBA00022448"/>
    </source>
</evidence>
<organism evidence="11 12">
    <name type="scientific">Coccomyxa viridis</name>
    <dbReference type="NCBI Taxonomy" id="1274662"/>
    <lineage>
        <taxon>Eukaryota</taxon>
        <taxon>Viridiplantae</taxon>
        <taxon>Chlorophyta</taxon>
        <taxon>core chlorophytes</taxon>
        <taxon>Trebouxiophyceae</taxon>
        <taxon>Trebouxiophyceae incertae sedis</taxon>
        <taxon>Coccomyxaceae</taxon>
        <taxon>Coccomyxa</taxon>
    </lineage>
</organism>
<dbReference type="PROSITE" id="PS00217">
    <property type="entry name" value="SUGAR_TRANSPORT_2"/>
    <property type="match status" value="1"/>
</dbReference>
<dbReference type="GO" id="GO:0005737">
    <property type="term" value="C:cytoplasm"/>
    <property type="evidence" value="ECO:0007669"/>
    <property type="project" value="UniProtKB-ARBA"/>
</dbReference>
<protein>
    <recommendedName>
        <fullName evidence="10">Major facilitator superfamily (MFS) profile domain-containing protein</fullName>
    </recommendedName>
</protein>
<feature type="transmembrane region" description="Helical" evidence="9">
    <location>
        <begin position="153"/>
        <end position="171"/>
    </location>
</feature>
<comment type="subcellular location">
    <subcellularLocation>
        <location evidence="1">Membrane</location>
        <topology evidence="1">Multi-pass membrane protein</topology>
    </subcellularLocation>
</comment>
<dbReference type="InterPro" id="IPR005829">
    <property type="entry name" value="Sugar_transporter_CS"/>
</dbReference>
<dbReference type="SUPFAM" id="SSF103473">
    <property type="entry name" value="MFS general substrate transporter"/>
    <property type="match status" value="1"/>
</dbReference>
<dbReference type="EMBL" id="CAUYUE010000004">
    <property type="protein sequence ID" value="CAK0761751.1"/>
    <property type="molecule type" value="Genomic_DNA"/>
</dbReference>
<feature type="transmembrane region" description="Helical" evidence="9">
    <location>
        <begin position="210"/>
        <end position="229"/>
    </location>
</feature>
<feature type="transmembrane region" description="Helical" evidence="9">
    <location>
        <begin position="339"/>
        <end position="356"/>
    </location>
</feature>
<keyword evidence="3 7" id="KW-0813">Transport</keyword>
<dbReference type="Gene3D" id="1.20.1250.20">
    <property type="entry name" value="MFS general substrate transporter like domains"/>
    <property type="match status" value="1"/>
</dbReference>
<dbReference type="InterPro" id="IPR003663">
    <property type="entry name" value="Sugar/inositol_transpt"/>
</dbReference>
<dbReference type="InterPro" id="IPR020846">
    <property type="entry name" value="MFS_dom"/>
</dbReference>
<feature type="transmembrane region" description="Helical" evidence="9">
    <location>
        <begin position="461"/>
        <end position="480"/>
    </location>
</feature>
<evidence type="ECO:0000256" key="1">
    <source>
        <dbReference type="ARBA" id="ARBA00004141"/>
    </source>
</evidence>
<keyword evidence="6 9" id="KW-0472">Membrane</keyword>
<comment type="similarity">
    <text evidence="2 7">Belongs to the major facilitator superfamily. Sugar transporter (TC 2.A.1.1) family.</text>
</comment>
<feature type="transmembrane region" description="Helical" evidence="9">
    <location>
        <begin position="392"/>
        <end position="418"/>
    </location>
</feature>
<feature type="transmembrane region" description="Helical" evidence="9">
    <location>
        <begin position="93"/>
        <end position="112"/>
    </location>
</feature>
<dbReference type="FunFam" id="1.20.1250.20:FF:000118">
    <property type="entry name" value="D-xylose-proton symporter-like 3, chloroplastic"/>
    <property type="match status" value="1"/>
</dbReference>
<dbReference type="Proteomes" id="UP001314263">
    <property type="component" value="Unassembled WGS sequence"/>
</dbReference>
<dbReference type="PROSITE" id="PS50850">
    <property type="entry name" value="MFS"/>
    <property type="match status" value="1"/>
</dbReference>
<dbReference type="GO" id="GO:0016020">
    <property type="term" value="C:membrane"/>
    <property type="evidence" value="ECO:0007669"/>
    <property type="project" value="UniProtKB-SubCell"/>
</dbReference>
<dbReference type="InterPro" id="IPR050820">
    <property type="entry name" value="MFS_Sugar_Transporter"/>
</dbReference>
<dbReference type="CDD" id="cd17362">
    <property type="entry name" value="MFS_GLUT10_12_Class3_like"/>
    <property type="match status" value="1"/>
</dbReference>
<evidence type="ECO:0000256" key="8">
    <source>
        <dbReference type="SAM" id="MobiDB-lite"/>
    </source>
</evidence>
<evidence type="ECO:0000313" key="11">
    <source>
        <dbReference type="EMBL" id="CAK0761751.1"/>
    </source>
</evidence>
<gene>
    <name evidence="11" type="ORF">CVIRNUC_002890</name>
</gene>
<dbReference type="Pfam" id="PF00083">
    <property type="entry name" value="Sugar_tr"/>
    <property type="match status" value="1"/>
</dbReference>
<proteinExistence type="inferred from homology"/>
<evidence type="ECO:0000256" key="5">
    <source>
        <dbReference type="ARBA" id="ARBA00022989"/>
    </source>
</evidence>
<accession>A0AAV1HX28</accession>
<feature type="transmembrane region" description="Helical" evidence="9">
    <location>
        <begin position="178"/>
        <end position="198"/>
    </location>
</feature>
<dbReference type="InterPro" id="IPR005828">
    <property type="entry name" value="MFS_sugar_transport-like"/>
</dbReference>
<feature type="transmembrane region" description="Helical" evidence="9">
    <location>
        <begin position="430"/>
        <end position="449"/>
    </location>
</feature>
<feature type="region of interest" description="Disordered" evidence="8">
    <location>
        <begin position="1"/>
        <end position="37"/>
    </location>
</feature>